<comment type="caution">
    <text evidence="1">The sequence shown here is derived from an EMBL/GenBank/DDBJ whole genome shotgun (WGS) entry which is preliminary data.</text>
</comment>
<dbReference type="Proteomes" id="UP000214720">
    <property type="component" value="Unassembled WGS sequence"/>
</dbReference>
<organism evidence="1 2">
    <name type="scientific">Caballeronia sordidicola</name>
    <name type="common">Burkholderia sordidicola</name>
    <dbReference type="NCBI Taxonomy" id="196367"/>
    <lineage>
        <taxon>Bacteria</taxon>
        <taxon>Pseudomonadati</taxon>
        <taxon>Pseudomonadota</taxon>
        <taxon>Betaproteobacteria</taxon>
        <taxon>Burkholderiales</taxon>
        <taxon>Burkholderiaceae</taxon>
        <taxon>Caballeronia</taxon>
    </lineage>
</organism>
<dbReference type="EMBL" id="MTHB01000096">
    <property type="protein sequence ID" value="OXC77671.1"/>
    <property type="molecule type" value="Genomic_DNA"/>
</dbReference>
<reference evidence="2" key="1">
    <citation type="submission" date="2017-01" db="EMBL/GenBank/DDBJ databases">
        <title>Genome Analysis of Deinococcus marmoris KOPRI26562.</title>
        <authorList>
            <person name="Kim J.H."/>
            <person name="Oh H.-M."/>
        </authorList>
    </citation>
    <scope>NUCLEOTIDE SEQUENCE [LARGE SCALE GENOMIC DNA]</scope>
    <source>
        <strain evidence="2">PAMC 26633</strain>
    </source>
</reference>
<protein>
    <submittedName>
        <fullName evidence="1">Putative tautomerase</fullName>
    </submittedName>
</protein>
<sequence length="125" mass="14217">MPFARIDLLKGKSPEYRATVADVVYQGIIDVLKAPDGDRFIVIGEHSPDNLIYDPHFLGWNRSPDFILIQVTSTVGNNKDSKLAFFRYIADELKSKLSVRPDDIMINLVFVDRSDWSFGNGDPWN</sequence>
<dbReference type="InterPro" id="IPR037479">
    <property type="entry name" value="Tauto_MSAD"/>
</dbReference>
<dbReference type="AlphaFoldDB" id="A0A226X2L6"/>
<dbReference type="RefSeq" id="WP_089161310.1">
    <property type="nucleotide sequence ID" value="NZ_MTHB01000096.1"/>
</dbReference>
<name>A0A226X2L6_CABSO</name>
<proteinExistence type="predicted"/>
<evidence type="ECO:0000313" key="2">
    <source>
        <dbReference type="Proteomes" id="UP000214720"/>
    </source>
</evidence>
<dbReference type="Pfam" id="PF14552">
    <property type="entry name" value="Tautomerase_2"/>
    <property type="match status" value="1"/>
</dbReference>
<dbReference type="Gene3D" id="3.30.429.10">
    <property type="entry name" value="Macrophage Migration Inhibitory Factor"/>
    <property type="match status" value="1"/>
</dbReference>
<dbReference type="PANTHER" id="PTHR38460">
    <property type="entry name" value="TAUTOMERASE YOLI-RELATED"/>
    <property type="match status" value="1"/>
</dbReference>
<accession>A0A226X2L6</accession>
<dbReference type="PANTHER" id="PTHR38460:SF1">
    <property type="entry name" value="TAUTOMERASE YOLI-RELATED"/>
    <property type="match status" value="1"/>
</dbReference>
<dbReference type="SUPFAM" id="SSF55331">
    <property type="entry name" value="Tautomerase/MIF"/>
    <property type="match status" value="1"/>
</dbReference>
<dbReference type="OrthoDB" id="9804765at2"/>
<gene>
    <name evidence="1" type="ORF">BSU04_15645</name>
</gene>
<dbReference type="InterPro" id="IPR014347">
    <property type="entry name" value="Tautomerase/MIF_sf"/>
</dbReference>
<evidence type="ECO:0000313" key="1">
    <source>
        <dbReference type="EMBL" id="OXC77671.1"/>
    </source>
</evidence>